<gene>
    <name evidence="2" type="primary">pglD</name>
    <name evidence="2" type="ORF">GCM10008919_12780</name>
</gene>
<dbReference type="InterPro" id="IPR011004">
    <property type="entry name" value="Trimer_LpxA-like_sf"/>
</dbReference>
<reference evidence="2 3" key="1">
    <citation type="journal article" date="2019" name="Int. J. Syst. Evol. Microbiol.">
        <title>The Global Catalogue of Microorganisms (GCM) 10K type strain sequencing project: providing services to taxonomists for standard genome sequencing and annotation.</title>
        <authorList>
            <consortium name="The Broad Institute Genomics Platform"/>
            <consortium name="The Broad Institute Genome Sequencing Center for Infectious Disease"/>
            <person name="Wu L."/>
            <person name="Ma J."/>
        </authorList>
    </citation>
    <scope>NUCLEOTIDE SEQUENCE [LARGE SCALE GENOMIC DNA]</scope>
    <source>
        <strain evidence="2 3">JCM 8542</strain>
    </source>
</reference>
<dbReference type="Pfam" id="PF14602">
    <property type="entry name" value="Hexapep_2"/>
    <property type="match status" value="1"/>
</dbReference>
<dbReference type="Pfam" id="PF17836">
    <property type="entry name" value="PglD_N"/>
    <property type="match status" value="1"/>
</dbReference>
<feature type="domain" description="PglD N-terminal" evidence="1">
    <location>
        <begin position="3"/>
        <end position="81"/>
    </location>
</feature>
<evidence type="ECO:0000313" key="2">
    <source>
        <dbReference type="EMBL" id="GAA0210869.1"/>
    </source>
</evidence>
<dbReference type="InterPro" id="IPR001451">
    <property type="entry name" value="Hexapep"/>
</dbReference>
<dbReference type="CDD" id="cd03360">
    <property type="entry name" value="LbH_AT_putative"/>
    <property type="match status" value="1"/>
</dbReference>
<dbReference type="RefSeq" id="WP_304986961.1">
    <property type="nucleotide sequence ID" value="NZ_BAAACR010000008.1"/>
</dbReference>
<dbReference type="SUPFAM" id="SSF51161">
    <property type="entry name" value="Trimeric LpxA-like enzymes"/>
    <property type="match status" value="1"/>
</dbReference>
<dbReference type="InterPro" id="IPR041561">
    <property type="entry name" value="PglD_N"/>
</dbReference>
<dbReference type="InterPro" id="IPR050179">
    <property type="entry name" value="Trans_hexapeptide_repeat"/>
</dbReference>
<organism evidence="2 3">
    <name type="scientific">Selenomonas dianae</name>
    <dbReference type="NCBI Taxonomy" id="135079"/>
    <lineage>
        <taxon>Bacteria</taxon>
        <taxon>Bacillati</taxon>
        <taxon>Bacillota</taxon>
        <taxon>Negativicutes</taxon>
        <taxon>Selenomonadales</taxon>
        <taxon>Selenomonadaceae</taxon>
        <taxon>Selenomonas</taxon>
    </lineage>
</organism>
<sequence length="218" mass="23641">MILFIYGASGAAIEIYDLAERVNAVSHRYSKIYLIDDFEEEVSYYGTERIHFSSCETIAQEEFEFVIAVGEPAARAFLLKRIEESGYKLATLVDPSAIVSPTAQIAPGCIVNAHSIVSSNAVLEENCFLGFHVVVGHDAHLKKNTVVCPMATVGGGSTVGENTFIGLNSSMKERTNLGDNVIVGMGSMVFRSVEDGCTVLGNPARVTKGNDEHRVFRD</sequence>
<dbReference type="Gene3D" id="3.40.50.20">
    <property type="match status" value="1"/>
</dbReference>
<name>A0ABN0T314_9FIRM</name>
<dbReference type="PANTHER" id="PTHR43300">
    <property type="entry name" value="ACETYLTRANSFERASE"/>
    <property type="match status" value="1"/>
</dbReference>
<comment type="caution">
    <text evidence="2">The sequence shown here is derived from an EMBL/GenBank/DDBJ whole genome shotgun (WGS) entry which is preliminary data.</text>
</comment>
<protein>
    <submittedName>
        <fullName evidence="2">UDP-N-acetylbacillosamine N-acetyltransferase</fullName>
    </submittedName>
</protein>
<dbReference type="EMBL" id="BAAACR010000008">
    <property type="protein sequence ID" value="GAA0210869.1"/>
    <property type="molecule type" value="Genomic_DNA"/>
</dbReference>
<evidence type="ECO:0000313" key="3">
    <source>
        <dbReference type="Proteomes" id="UP001500399"/>
    </source>
</evidence>
<dbReference type="InterPro" id="IPR020019">
    <property type="entry name" value="AcTrfase_PglD-like"/>
</dbReference>
<proteinExistence type="predicted"/>
<dbReference type="Gene3D" id="2.160.10.10">
    <property type="entry name" value="Hexapeptide repeat proteins"/>
    <property type="match status" value="2"/>
</dbReference>
<dbReference type="PANTHER" id="PTHR43300:SF7">
    <property type="entry name" value="UDP-N-ACETYLBACILLOSAMINE N-ACETYLTRANSFERASE"/>
    <property type="match status" value="1"/>
</dbReference>
<dbReference type="Proteomes" id="UP001500399">
    <property type="component" value="Unassembled WGS sequence"/>
</dbReference>
<keyword evidence="3" id="KW-1185">Reference proteome</keyword>
<dbReference type="NCBIfam" id="TIGR03570">
    <property type="entry name" value="NeuD_NnaD"/>
    <property type="match status" value="1"/>
</dbReference>
<accession>A0ABN0T314</accession>
<evidence type="ECO:0000259" key="1">
    <source>
        <dbReference type="Pfam" id="PF17836"/>
    </source>
</evidence>